<comment type="caution">
    <text evidence="4">The sequence shown here is derived from an EMBL/GenBank/DDBJ whole genome shotgun (WGS) entry which is preliminary data.</text>
</comment>
<dbReference type="GO" id="GO:0030288">
    <property type="term" value="C:outer membrane-bounded periplasmic space"/>
    <property type="evidence" value="ECO:0007669"/>
    <property type="project" value="TreeGrafter"/>
</dbReference>
<dbReference type="AlphaFoldDB" id="A0A9D1RSV3"/>
<dbReference type="InterPro" id="IPR012854">
    <property type="entry name" value="Cu_amine_oxidase-like_N"/>
</dbReference>
<dbReference type="InterPro" id="IPR050695">
    <property type="entry name" value="N-acetylmuramoyl_amidase_3"/>
</dbReference>
<evidence type="ECO:0000313" key="4">
    <source>
        <dbReference type="EMBL" id="HIW93831.1"/>
    </source>
</evidence>
<dbReference type="PANTHER" id="PTHR30404:SF0">
    <property type="entry name" value="N-ACETYLMURAMOYL-L-ALANINE AMIDASE AMIC"/>
    <property type="match status" value="1"/>
</dbReference>
<dbReference type="SMART" id="SM00646">
    <property type="entry name" value="Ami_3"/>
    <property type="match status" value="1"/>
</dbReference>
<proteinExistence type="predicted"/>
<dbReference type="CDD" id="cd02696">
    <property type="entry name" value="MurNAc-LAA"/>
    <property type="match status" value="1"/>
</dbReference>
<dbReference type="InterPro" id="IPR002508">
    <property type="entry name" value="MurNAc-LAA_cat"/>
</dbReference>
<evidence type="ECO:0000259" key="3">
    <source>
        <dbReference type="SMART" id="SM00646"/>
    </source>
</evidence>
<dbReference type="GO" id="GO:0008745">
    <property type="term" value="F:N-acetylmuramoyl-L-alanine amidase activity"/>
    <property type="evidence" value="ECO:0007669"/>
    <property type="project" value="InterPro"/>
</dbReference>
<dbReference type="InterPro" id="IPR036582">
    <property type="entry name" value="Mao_N_sf"/>
</dbReference>
<dbReference type="GO" id="GO:0009253">
    <property type="term" value="P:peptidoglycan catabolic process"/>
    <property type="evidence" value="ECO:0007669"/>
    <property type="project" value="InterPro"/>
</dbReference>
<dbReference type="Gene3D" id="2.60.40.3500">
    <property type="match status" value="1"/>
</dbReference>
<dbReference type="Pfam" id="PF01520">
    <property type="entry name" value="Amidase_3"/>
    <property type="match status" value="1"/>
</dbReference>
<feature type="chain" id="PRO_5038843937" evidence="2">
    <location>
        <begin position="25"/>
        <end position="505"/>
    </location>
</feature>
<protein>
    <submittedName>
        <fullName evidence="4">N-acetylmuramoyl-L-alanine amidase family protein</fullName>
    </submittedName>
</protein>
<dbReference type="Pfam" id="PF07833">
    <property type="entry name" value="Cu_amine_oxidN1"/>
    <property type="match status" value="1"/>
</dbReference>
<dbReference type="SUPFAM" id="SSF53187">
    <property type="entry name" value="Zn-dependent exopeptidases"/>
    <property type="match status" value="1"/>
</dbReference>
<dbReference type="PANTHER" id="PTHR30404">
    <property type="entry name" value="N-ACETYLMURAMOYL-L-ALANINE AMIDASE"/>
    <property type="match status" value="1"/>
</dbReference>
<organism evidence="4 5">
    <name type="scientific">Candidatus Flavonifractor merdipullorum</name>
    <dbReference type="NCBI Taxonomy" id="2838590"/>
    <lineage>
        <taxon>Bacteria</taxon>
        <taxon>Bacillati</taxon>
        <taxon>Bacillota</taxon>
        <taxon>Clostridia</taxon>
        <taxon>Eubacteriales</taxon>
        <taxon>Oscillospiraceae</taxon>
        <taxon>Flavonifractor</taxon>
    </lineage>
</organism>
<sequence>MKKHFLRPFLFVLMLFAFLIPAQAAGPAGTLTVRFYQEDSKTYSADTVTDKVLLTVDGKALTPTDIPALVYYPESGGNGRTLVPVRLVSEALKADVQWVDETRQVIIRLNEDIIVLTLGSAQATVNGQQKELPSGVPAMAVVLPGANSGSTMVPLRFVSEMLGAQVEWDNDTFTAAITTAAEEPEPESPNPDLGKVLRIEQDDNAQSVFIATDHVPEYRVTDMGNRLVIDVLGATIAQGSGSITVENEVISTVRYAQHNDDLGYGYPHTVRVVFDLSNGYTYSDNISLLKQVGGILVTSFHEDDPDDGQPEVVPPTPVVPIDPSAATIVIDPGHGGSASGAYYEGIMEKDITLPVSLMLRDILVEEGYNVVMTRDSDVYMTLSDRCQVANDIDADIFISIHCNALANNTTYEGLFTFYSTGSTKGQKLAQYVQDATAASTGTINRGIRNNSDYTVLRKTNMPAILVETGFMSSHNELMNLCDSDYQMLLAQGMAEGIMQYFNQAG</sequence>
<keyword evidence="1" id="KW-0378">Hydrolase</keyword>
<feature type="signal peptide" evidence="2">
    <location>
        <begin position="1"/>
        <end position="24"/>
    </location>
</feature>
<dbReference type="Proteomes" id="UP000824192">
    <property type="component" value="Unassembled WGS sequence"/>
</dbReference>
<dbReference type="InterPro" id="IPR021731">
    <property type="entry name" value="AMIN_dom"/>
</dbReference>
<dbReference type="Gene3D" id="3.40.630.40">
    <property type="entry name" value="Zn-dependent exopeptidases"/>
    <property type="match status" value="1"/>
</dbReference>
<feature type="domain" description="MurNAc-LAA" evidence="3">
    <location>
        <begin position="386"/>
        <end position="498"/>
    </location>
</feature>
<keyword evidence="2" id="KW-0732">Signal</keyword>
<gene>
    <name evidence="4" type="ORF">H9868_04735</name>
</gene>
<dbReference type="Gene3D" id="3.30.457.10">
    <property type="entry name" value="Copper amine oxidase-like, N-terminal domain"/>
    <property type="match status" value="1"/>
</dbReference>
<evidence type="ECO:0000256" key="1">
    <source>
        <dbReference type="ARBA" id="ARBA00022801"/>
    </source>
</evidence>
<dbReference type="Pfam" id="PF11741">
    <property type="entry name" value="AMIN"/>
    <property type="match status" value="1"/>
</dbReference>
<dbReference type="SUPFAM" id="SSF55383">
    <property type="entry name" value="Copper amine oxidase, domain N"/>
    <property type="match status" value="1"/>
</dbReference>
<evidence type="ECO:0000313" key="5">
    <source>
        <dbReference type="Proteomes" id="UP000824192"/>
    </source>
</evidence>
<accession>A0A9D1RSV3</accession>
<reference evidence="4" key="1">
    <citation type="journal article" date="2021" name="PeerJ">
        <title>Extensive microbial diversity within the chicken gut microbiome revealed by metagenomics and culture.</title>
        <authorList>
            <person name="Gilroy R."/>
            <person name="Ravi A."/>
            <person name="Getino M."/>
            <person name="Pursley I."/>
            <person name="Horton D.L."/>
            <person name="Alikhan N.F."/>
            <person name="Baker D."/>
            <person name="Gharbi K."/>
            <person name="Hall N."/>
            <person name="Watson M."/>
            <person name="Adriaenssens E.M."/>
            <person name="Foster-Nyarko E."/>
            <person name="Jarju S."/>
            <person name="Secka A."/>
            <person name="Antonio M."/>
            <person name="Oren A."/>
            <person name="Chaudhuri R.R."/>
            <person name="La Ragione R."/>
            <person name="Hildebrand F."/>
            <person name="Pallen M.J."/>
        </authorList>
    </citation>
    <scope>NUCLEOTIDE SEQUENCE</scope>
    <source>
        <strain evidence="4">ChiGjej6B6-1540</strain>
    </source>
</reference>
<name>A0A9D1RSV3_9FIRM</name>
<reference evidence="4" key="2">
    <citation type="submission" date="2021-04" db="EMBL/GenBank/DDBJ databases">
        <authorList>
            <person name="Gilroy R."/>
        </authorList>
    </citation>
    <scope>NUCLEOTIDE SEQUENCE</scope>
    <source>
        <strain evidence="4">ChiGjej6B6-1540</strain>
    </source>
</reference>
<evidence type="ECO:0000256" key="2">
    <source>
        <dbReference type="SAM" id="SignalP"/>
    </source>
</evidence>
<dbReference type="EMBL" id="DXGA01000101">
    <property type="protein sequence ID" value="HIW93831.1"/>
    <property type="molecule type" value="Genomic_DNA"/>
</dbReference>